<keyword evidence="5 9" id="KW-0479">Metal-binding</keyword>
<reference evidence="12 13" key="1">
    <citation type="journal article" date="2016" name="Mol. Biol. Evol.">
        <title>Comparative Genomics of Early-Diverging Mushroom-Forming Fungi Provides Insights into the Origins of Lignocellulose Decay Capabilities.</title>
        <authorList>
            <person name="Nagy L.G."/>
            <person name="Riley R."/>
            <person name="Tritt A."/>
            <person name="Adam C."/>
            <person name="Daum C."/>
            <person name="Floudas D."/>
            <person name="Sun H."/>
            <person name="Yadav J.S."/>
            <person name="Pangilinan J."/>
            <person name="Larsson K.H."/>
            <person name="Matsuura K."/>
            <person name="Barry K."/>
            <person name="Labutti K."/>
            <person name="Kuo R."/>
            <person name="Ohm R.A."/>
            <person name="Bhattacharya S.S."/>
            <person name="Shirouzu T."/>
            <person name="Yoshinaga Y."/>
            <person name="Martin F.M."/>
            <person name="Grigoriev I.V."/>
            <person name="Hibbett D.S."/>
        </authorList>
    </citation>
    <scope>NUCLEOTIDE SEQUENCE [LARGE SCALE GENOMIC DNA]</scope>
    <source>
        <strain evidence="12 13">HHB12029</strain>
    </source>
</reference>
<dbReference type="PRINTS" id="PR00385">
    <property type="entry name" value="P450"/>
</dbReference>
<evidence type="ECO:0000256" key="10">
    <source>
        <dbReference type="RuleBase" id="RU000461"/>
    </source>
</evidence>
<dbReference type="InterPro" id="IPR036396">
    <property type="entry name" value="Cyt_P450_sf"/>
</dbReference>
<keyword evidence="4 9" id="KW-0349">Heme</keyword>
<evidence type="ECO:0000256" key="3">
    <source>
        <dbReference type="ARBA" id="ARBA00010617"/>
    </source>
</evidence>
<dbReference type="PROSITE" id="PS00086">
    <property type="entry name" value="CYTOCHROME_P450"/>
    <property type="match status" value="1"/>
</dbReference>
<evidence type="ECO:0000256" key="1">
    <source>
        <dbReference type="ARBA" id="ARBA00001971"/>
    </source>
</evidence>
<dbReference type="OrthoDB" id="2789670at2759"/>
<dbReference type="InterPro" id="IPR001128">
    <property type="entry name" value="Cyt_P450"/>
</dbReference>
<dbReference type="PANTHER" id="PTHR46300:SF7">
    <property type="entry name" value="P450, PUTATIVE (EUROFUNG)-RELATED"/>
    <property type="match status" value="1"/>
</dbReference>
<keyword evidence="8 10" id="KW-0503">Monooxygenase</keyword>
<evidence type="ECO:0000256" key="7">
    <source>
        <dbReference type="ARBA" id="ARBA00023004"/>
    </source>
</evidence>
<evidence type="ECO:0000256" key="11">
    <source>
        <dbReference type="SAM" id="SignalP"/>
    </source>
</evidence>
<dbReference type="Pfam" id="PF00067">
    <property type="entry name" value="p450"/>
    <property type="match status" value="1"/>
</dbReference>
<keyword evidence="7 9" id="KW-0408">Iron</keyword>
<comment type="pathway">
    <text evidence="2">Secondary metabolite biosynthesis.</text>
</comment>
<dbReference type="SUPFAM" id="SSF48264">
    <property type="entry name" value="Cytochrome P450"/>
    <property type="match status" value="1"/>
</dbReference>
<evidence type="ECO:0000256" key="2">
    <source>
        <dbReference type="ARBA" id="ARBA00005179"/>
    </source>
</evidence>
<evidence type="ECO:0000256" key="5">
    <source>
        <dbReference type="ARBA" id="ARBA00022723"/>
    </source>
</evidence>
<proteinExistence type="inferred from homology"/>
<gene>
    <name evidence="12" type="ORF">EXIGLDRAFT_256421</name>
</gene>
<accession>A0A165DV40</accession>
<keyword evidence="6 10" id="KW-0560">Oxidoreductase</keyword>
<dbReference type="GO" id="GO:0004497">
    <property type="term" value="F:monooxygenase activity"/>
    <property type="evidence" value="ECO:0007669"/>
    <property type="project" value="UniProtKB-KW"/>
</dbReference>
<name>A0A165DV40_EXIGL</name>
<evidence type="ECO:0000256" key="4">
    <source>
        <dbReference type="ARBA" id="ARBA00022617"/>
    </source>
</evidence>
<dbReference type="PRINTS" id="PR00463">
    <property type="entry name" value="EP450I"/>
</dbReference>
<dbReference type="InterPro" id="IPR002401">
    <property type="entry name" value="Cyt_P450_E_grp-I"/>
</dbReference>
<dbReference type="InParanoid" id="A0A165DV40"/>
<dbReference type="Gene3D" id="1.10.630.10">
    <property type="entry name" value="Cytochrome P450"/>
    <property type="match status" value="1"/>
</dbReference>
<keyword evidence="11" id="KW-0732">Signal</keyword>
<protein>
    <submittedName>
        <fullName evidence="12">Cytochrome P450</fullName>
    </submittedName>
</protein>
<feature type="signal peptide" evidence="11">
    <location>
        <begin position="1"/>
        <end position="28"/>
    </location>
</feature>
<dbReference type="AlphaFoldDB" id="A0A165DV40"/>
<dbReference type="GO" id="GO:0005506">
    <property type="term" value="F:iron ion binding"/>
    <property type="evidence" value="ECO:0007669"/>
    <property type="project" value="InterPro"/>
</dbReference>
<feature type="binding site" description="axial binding residue" evidence="9">
    <location>
        <position position="452"/>
    </location>
    <ligand>
        <name>heme</name>
        <dbReference type="ChEBI" id="CHEBI:30413"/>
    </ligand>
    <ligandPart>
        <name>Fe</name>
        <dbReference type="ChEBI" id="CHEBI:18248"/>
    </ligandPart>
</feature>
<evidence type="ECO:0000313" key="13">
    <source>
        <dbReference type="Proteomes" id="UP000077266"/>
    </source>
</evidence>
<dbReference type="GO" id="GO:0020037">
    <property type="term" value="F:heme binding"/>
    <property type="evidence" value="ECO:0007669"/>
    <property type="project" value="InterPro"/>
</dbReference>
<evidence type="ECO:0000256" key="6">
    <source>
        <dbReference type="ARBA" id="ARBA00023002"/>
    </source>
</evidence>
<keyword evidence="13" id="KW-1185">Reference proteome</keyword>
<organism evidence="12 13">
    <name type="scientific">Exidia glandulosa HHB12029</name>
    <dbReference type="NCBI Taxonomy" id="1314781"/>
    <lineage>
        <taxon>Eukaryota</taxon>
        <taxon>Fungi</taxon>
        <taxon>Dikarya</taxon>
        <taxon>Basidiomycota</taxon>
        <taxon>Agaricomycotina</taxon>
        <taxon>Agaricomycetes</taxon>
        <taxon>Auriculariales</taxon>
        <taxon>Exidiaceae</taxon>
        <taxon>Exidia</taxon>
    </lineage>
</organism>
<dbReference type="InterPro" id="IPR017972">
    <property type="entry name" value="Cyt_P450_CS"/>
</dbReference>
<dbReference type="InterPro" id="IPR050364">
    <property type="entry name" value="Cytochrome_P450_fung"/>
</dbReference>
<dbReference type="CDD" id="cd11065">
    <property type="entry name" value="CYP64-like"/>
    <property type="match status" value="1"/>
</dbReference>
<evidence type="ECO:0000256" key="9">
    <source>
        <dbReference type="PIRSR" id="PIRSR602401-1"/>
    </source>
</evidence>
<evidence type="ECO:0000313" key="12">
    <source>
        <dbReference type="EMBL" id="KZV85430.1"/>
    </source>
</evidence>
<dbReference type="GO" id="GO:0016705">
    <property type="term" value="F:oxidoreductase activity, acting on paired donors, with incorporation or reduction of molecular oxygen"/>
    <property type="evidence" value="ECO:0007669"/>
    <property type="project" value="InterPro"/>
</dbReference>
<sequence length="511" mass="56815">MPSFTDAIVVAVLVTCAALAWNRSKASAGAPLPPGPPRHWLLGNLKDFPRSKIWLRLSEWADQYGPVMSLSLPGGKTIVVLQTLEAMNDLLDKRGALYSDRPETVMANELMGFSSTVTLKQDGPVLRRYRKLCRMALGTSAAERYEPVQQDAVTRFVNTMVETHTRRPHGDAEFLAQIRLAAIRSIMGIVYGIQVDDASHEHVKNAEASIAFFAKALQPGRYLVDIIHILKYVPAWFPFAGFQREAREAREVRERQAELPFRHVVEEMATGRAPPSFVSLLLSDMSDTSSPDAEQYEPEDIKQVARSMYNAGVDTTNSTLCSFVAAMLMHPNVQTLAQAEVDGFYGGPRKSQFATPADRAHLPYVNAVINETLRWQPAVALGIPHRIVTTQDDVYKGYLIPRGSTIIPNIWNVSRTGPDKDTLNDFDPARYLDDSRRPLDPSYVFGFGRRVCVGQLVAENFIFMMVVAILSSFTVLPALDADGEVVTTTVEWTGAMANTPIEFRCRLVPRT</sequence>
<comment type="similarity">
    <text evidence="3 10">Belongs to the cytochrome P450 family.</text>
</comment>
<dbReference type="EMBL" id="KV426189">
    <property type="protein sequence ID" value="KZV85430.1"/>
    <property type="molecule type" value="Genomic_DNA"/>
</dbReference>
<dbReference type="Proteomes" id="UP000077266">
    <property type="component" value="Unassembled WGS sequence"/>
</dbReference>
<evidence type="ECO:0000256" key="8">
    <source>
        <dbReference type="ARBA" id="ARBA00023033"/>
    </source>
</evidence>
<comment type="cofactor">
    <cofactor evidence="1 9">
        <name>heme</name>
        <dbReference type="ChEBI" id="CHEBI:30413"/>
    </cofactor>
</comment>
<dbReference type="STRING" id="1314781.A0A165DV40"/>
<dbReference type="PANTHER" id="PTHR46300">
    <property type="entry name" value="P450, PUTATIVE (EUROFUNG)-RELATED-RELATED"/>
    <property type="match status" value="1"/>
</dbReference>
<feature type="chain" id="PRO_5007856850" evidence="11">
    <location>
        <begin position="29"/>
        <end position="511"/>
    </location>
</feature>